<proteinExistence type="predicted"/>
<evidence type="ECO:0000313" key="3">
    <source>
        <dbReference type="EMBL" id="MCJ0825138.1"/>
    </source>
</evidence>
<feature type="domain" description="CBU-0592-like" evidence="2">
    <location>
        <begin position="8"/>
        <end position="83"/>
    </location>
</feature>
<dbReference type="Proteomes" id="UP001165423">
    <property type="component" value="Unassembled WGS sequence"/>
</dbReference>
<keyword evidence="1" id="KW-0812">Transmembrane</keyword>
<name>A0ABT0A2D0_9GAMM</name>
<organism evidence="3 4">
    <name type="scientific">Cognatiluteimonas sedimenti</name>
    <dbReference type="NCBI Taxonomy" id="2927791"/>
    <lineage>
        <taxon>Bacteria</taxon>
        <taxon>Pseudomonadati</taxon>
        <taxon>Pseudomonadota</taxon>
        <taxon>Gammaproteobacteria</taxon>
        <taxon>Lysobacterales</taxon>
        <taxon>Lysobacteraceae</taxon>
        <taxon>Cognatiluteimonas</taxon>
    </lineage>
</organism>
<sequence length="89" mass="9390">MALNLAWYDWVGIAGTLMVLGAFALLQAGRVSGTGIVYQLLNLFGAGGVLLSLLGTFNVSVFLLEATWVLISGYGIARSVKARRGSARD</sequence>
<accession>A0ABT0A2D0</accession>
<reference evidence="3 4" key="1">
    <citation type="submission" date="2022-03" db="EMBL/GenBank/DDBJ databases">
        <title>Luteimonas soily sp. nov., a novel bacterium isolated from the soil.</title>
        <authorList>
            <person name="Zhang X."/>
        </authorList>
    </citation>
    <scope>NUCLEOTIDE SEQUENCE [LARGE SCALE GENOMIC DNA]</scope>
    <source>
        <strain evidence="3 4">50</strain>
    </source>
</reference>
<dbReference type="EMBL" id="JALGCL010000001">
    <property type="protein sequence ID" value="MCJ0825138.1"/>
    <property type="molecule type" value="Genomic_DNA"/>
</dbReference>
<evidence type="ECO:0000259" key="2">
    <source>
        <dbReference type="Pfam" id="PF26604"/>
    </source>
</evidence>
<gene>
    <name evidence="3" type="ORF">MQC88_04070</name>
</gene>
<protein>
    <recommendedName>
        <fullName evidence="2">CBU-0592-like domain-containing protein</fullName>
    </recommendedName>
</protein>
<keyword evidence="1" id="KW-1133">Transmembrane helix</keyword>
<dbReference type="Pfam" id="PF26604">
    <property type="entry name" value="CBU_0592"/>
    <property type="match status" value="1"/>
</dbReference>
<comment type="caution">
    <text evidence="3">The sequence shown here is derived from an EMBL/GenBank/DDBJ whole genome shotgun (WGS) entry which is preliminary data.</text>
</comment>
<feature type="transmembrane region" description="Helical" evidence="1">
    <location>
        <begin position="6"/>
        <end position="26"/>
    </location>
</feature>
<keyword evidence="1" id="KW-0472">Membrane</keyword>
<feature type="transmembrane region" description="Helical" evidence="1">
    <location>
        <begin position="59"/>
        <end position="77"/>
    </location>
</feature>
<evidence type="ECO:0000256" key="1">
    <source>
        <dbReference type="SAM" id="Phobius"/>
    </source>
</evidence>
<keyword evidence="4" id="KW-1185">Reference proteome</keyword>
<dbReference type="InterPro" id="IPR058058">
    <property type="entry name" value="CBU_0592-like"/>
</dbReference>
<evidence type="ECO:0000313" key="4">
    <source>
        <dbReference type="Proteomes" id="UP001165423"/>
    </source>
</evidence>
<dbReference type="RefSeq" id="WP_243319329.1">
    <property type="nucleotide sequence ID" value="NZ_JALGCL010000001.1"/>
</dbReference>
<dbReference type="NCBIfam" id="NF047864">
    <property type="entry name" value="CBU_0592_membra"/>
    <property type="match status" value="1"/>
</dbReference>